<dbReference type="KEGG" id="vg:65071934"/>
<dbReference type="Gene3D" id="3.90.320.10">
    <property type="match status" value="1"/>
</dbReference>
<dbReference type="EMBL" id="MK554696">
    <property type="protein sequence ID" value="QBJ04069.1"/>
    <property type="molecule type" value="Genomic_DNA"/>
</dbReference>
<sequence>MEQTPQVDLIKKHKQWFKDLSIHIDKFNFGILKDDLTKLEQIYMGGLVKSGYFTETVQGYLLTLKGMKELDINQKQSDKVKELKANKVKLWSFSELEQWNGCQLSYKLQRIDRVPQLHSSYSFYGSLAHDIQESYVLGNISYKEMIEQFKTRLERLKTLGVLLPKDRKGGLTIQENYEKCLKDYFRHNYTEITKDIRVEVEVLNQIGEHWILGYIDYLKINRKENGKFYVDIIDFKTSTIYSKDEMKVKARQLILYKILLEKSYPNIIVENLGWDFMKYVNIYFNSKPSKKSRKDNYIEPYYDKLIKELGEDMDKEIQKWIRTKTIPQEYQYLINIKNCYVYYYPTQEDIDEITQYVENTTQEVKNGIEKNEFTNRDYANEQFFCDNLCGFREKCPIINQSNIPQGKSMNSILQDILNKRKGENK</sequence>
<evidence type="ECO:0000313" key="3">
    <source>
        <dbReference type="Proteomes" id="UP000292160"/>
    </source>
</evidence>
<keyword evidence="3" id="KW-1185">Reference proteome</keyword>
<accession>A0A481W5E0</accession>
<name>A0A481W5E0_9CAUD</name>
<protein>
    <recommendedName>
        <fullName evidence="1">PD-(D/E)XK endonuclease-like domain-containing protein</fullName>
    </recommendedName>
</protein>
<organism evidence="2 3">
    <name type="scientific">Fusobacterium phage Fnu1</name>
    <dbReference type="NCBI Taxonomy" id="2530024"/>
    <lineage>
        <taxon>Viruses</taxon>
        <taxon>Duplodnaviria</taxon>
        <taxon>Heunggongvirae</taxon>
        <taxon>Uroviricota</taxon>
        <taxon>Caudoviricetes</taxon>
        <taxon>Latrobevirus</taxon>
        <taxon>Latrobevirus FNU1</taxon>
    </lineage>
</organism>
<evidence type="ECO:0000259" key="1">
    <source>
        <dbReference type="Pfam" id="PF12705"/>
    </source>
</evidence>
<reference evidence="2 3" key="1">
    <citation type="submission" date="2019-02" db="EMBL/GenBank/DDBJ databases">
        <title>Genomic, morphological and functional characterisation of novel bacteriophage Fnu1 capable of disrupt Fusobacterium nucleatum biofilm.</title>
        <authorList>
            <person name="Kabwe M."/>
            <person name="Brown T.L."/>
            <person name="Dashper S."/>
            <person name="Speirs L."/>
            <person name="Ku H."/>
            <person name="Petrovski S."/>
            <person name="Chan H.T."/>
            <person name="Lock P."/>
            <person name="Tucci J."/>
        </authorList>
    </citation>
    <scope>NUCLEOTIDE SEQUENCE [LARGE SCALE GENOMIC DNA]</scope>
</reference>
<dbReference type="GeneID" id="65071934"/>
<dbReference type="InterPro" id="IPR011604">
    <property type="entry name" value="PDDEXK-like_dom_sf"/>
</dbReference>
<feature type="domain" description="PD-(D/E)XK endonuclease-like" evidence="1">
    <location>
        <begin position="91"/>
        <end position="396"/>
    </location>
</feature>
<proteinExistence type="predicted"/>
<dbReference type="InterPro" id="IPR038726">
    <property type="entry name" value="PDDEXK_AddAB-type"/>
</dbReference>
<dbReference type="RefSeq" id="YP_010082926.1">
    <property type="nucleotide sequence ID" value="NC_055035.1"/>
</dbReference>
<dbReference type="Pfam" id="PF12705">
    <property type="entry name" value="PDDEXK_1"/>
    <property type="match status" value="1"/>
</dbReference>
<evidence type="ECO:0000313" key="2">
    <source>
        <dbReference type="EMBL" id="QBJ04069.1"/>
    </source>
</evidence>
<dbReference type="Proteomes" id="UP000292160">
    <property type="component" value="Segment"/>
</dbReference>